<dbReference type="InterPro" id="IPR015867">
    <property type="entry name" value="N-reg_PII/ATP_PRibTrfase_C"/>
</dbReference>
<dbReference type="GO" id="GO:0005737">
    <property type="term" value="C:cytoplasm"/>
    <property type="evidence" value="ECO:0007669"/>
    <property type="project" value="TreeGrafter"/>
</dbReference>
<dbReference type="GO" id="GO:0046872">
    <property type="term" value="F:metal ion binding"/>
    <property type="evidence" value="ECO:0007669"/>
    <property type="project" value="UniProtKB-UniRule"/>
</dbReference>
<feature type="binding site" evidence="6">
    <location>
        <position position="335"/>
    </location>
    <ligand>
        <name>a divalent metal cation</name>
        <dbReference type="ChEBI" id="CHEBI:60240"/>
        <label>1</label>
    </ligand>
</feature>
<evidence type="ECO:0000256" key="5">
    <source>
        <dbReference type="PIRNR" id="PIRNR037489"/>
    </source>
</evidence>
<keyword evidence="8" id="KW-1185">Reference proteome</keyword>
<comment type="similarity">
    <text evidence="1 5">Belongs to the GTP cyclohydrolase I type 2/NIF3 family.</text>
</comment>
<dbReference type="Gene3D" id="3.30.70.120">
    <property type="match status" value="1"/>
</dbReference>
<evidence type="ECO:0000313" key="8">
    <source>
        <dbReference type="Proteomes" id="UP000271573"/>
    </source>
</evidence>
<evidence type="ECO:0000313" key="7">
    <source>
        <dbReference type="EMBL" id="BBH18385.1"/>
    </source>
</evidence>
<keyword evidence="7" id="KW-0378">Hydrolase</keyword>
<evidence type="ECO:0000256" key="6">
    <source>
        <dbReference type="PIRSR" id="PIRSR602678-1"/>
    </source>
</evidence>
<dbReference type="Pfam" id="PF01784">
    <property type="entry name" value="DUF34_NIF3"/>
    <property type="match status" value="1"/>
</dbReference>
<comment type="subunit">
    <text evidence="2">Homohexamer.</text>
</comment>
<dbReference type="InterPro" id="IPR036069">
    <property type="entry name" value="DUF34/NIF3_sf"/>
</dbReference>
<organism evidence="7 8">
    <name type="scientific">Nocardioides baekrokdamisoli</name>
    <dbReference type="NCBI Taxonomy" id="1804624"/>
    <lineage>
        <taxon>Bacteria</taxon>
        <taxon>Bacillati</taxon>
        <taxon>Actinomycetota</taxon>
        <taxon>Actinomycetes</taxon>
        <taxon>Propionibacteriales</taxon>
        <taxon>Nocardioidaceae</taxon>
        <taxon>Nocardioides</taxon>
    </lineage>
</organism>
<dbReference type="NCBIfam" id="TIGR00486">
    <property type="entry name" value="YbgI_SA1388"/>
    <property type="match status" value="1"/>
</dbReference>
<feature type="binding site" evidence="6">
    <location>
        <position position="104"/>
    </location>
    <ligand>
        <name>a divalent metal cation</name>
        <dbReference type="ChEBI" id="CHEBI:60240"/>
        <label>1</label>
    </ligand>
</feature>
<dbReference type="PANTHER" id="PTHR13799">
    <property type="entry name" value="NGG1 INTERACTING FACTOR 3"/>
    <property type="match status" value="1"/>
</dbReference>
<evidence type="ECO:0000256" key="3">
    <source>
        <dbReference type="ARBA" id="ARBA00022112"/>
    </source>
</evidence>
<dbReference type="RefSeq" id="WP_125569697.1">
    <property type="nucleotide sequence ID" value="NZ_AP019307.1"/>
</dbReference>
<dbReference type="PIRSF" id="PIRSF037489">
    <property type="entry name" value="UCP037489_NIF3_YqfO"/>
    <property type="match status" value="1"/>
</dbReference>
<evidence type="ECO:0000256" key="2">
    <source>
        <dbReference type="ARBA" id="ARBA00011643"/>
    </source>
</evidence>
<dbReference type="KEGG" id="nbe:Back2_26720"/>
<gene>
    <name evidence="7" type="ORF">Back2_26720</name>
</gene>
<proteinExistence type="inferred from homology"/>
<accession>A0A3G9IQP9</accession>
<dbReference type="GO" id="GO:0016787">
    <property type="term" value="F:hydrolase activity"/>
    <property type="evidence" value="ECO:0007669"/>
    <property type="project" value="UniProtKB-KW"/>
</dbReference>
<feature type="binding site" evidence="6">
    <location>
        <position position="66"/>
    </location>
    <ligand>
        <name>a divalent metal cation</name>
        <dbReference type="ChEBI" id="CHEBI:60240"/>
        <label>1</label>
    </ligand>
</feature>
<sequence>MPALGDVVDLVHSWFPPSTAESWDAVGLVSGDPAAPVRTILLAVDAAPEVAAEAASIGADLLLVHHPLFFKPVHSVAATTPKGRTLWTLSSAGCALLAAHTNADQAVGGVSESMAYALGLTDLEPLVGSTALDSLVTYVPVDAAAAVRAALAAAGAGGVGNYDTASFSNGGTGRFRPLEGARPAVGVVGEVEEVAEERIEVILPRSARAAVVSALLGAHPYETPAYQVIELVSTADATSGHGRIGSIEPTTLRLFAETVSAALPATAAGIRIGGDLDKPIRRVALCGGAGASFLPDVARTDADVYVTSDLGHHTAGEFLEAGGAALIDVPHWAAESTWLPVVAARLREALGDKVEVVVSEVVTDPWTLRL</sequence>
<reference evidence="7 8" key="1">
    <citation type="submission" date="2018-11" db="EMBL/GenBank/DDBJ databases">
        <title>Complete genome sequence of Nocardioides baekrokdamisoli strain KCTC 39748.</title>
        <authorList>
            <person name="Kang S.W."/>
            <person name="Lee K.C."/>
            <person name="Kim K.K."/>
            <person name="Kim J.S."/>
            <person name="Kim D.S."/>
            <person name="Ko S.H."/>
            <person name="Yang S.H."/>
            <person name="Shin Y.K."/>
            <person name="Lee J.S."/>
        </authorList>
    </citation>
    <scope>NUCLEOTIDE SEQUENCE [LARGE SCALE GENOMIC DNA]</scope>
    <source>
        <strain evidence="7 8">KCTC 39748</strain>
    </source>
</reference>
<dbReference type="OrthoDB" id="9795763at2"/>
<dbReference type="FunFam" id="3.40.1390.30:FF:000001">
    <property type="entry name" value="GTP cyclohydrolase 1 type 2"/>
    <property type="match status" value="1"/>
</dbReference>
<dbReference type="SUPFAM" id="SSF102705">
    <property type="entry name" value="NIF3 (NGG1p interacting factor 3)-like"/>
    <property type="match status" value="1"/>
</dbReference>
<dbReference type="InterPro" id="IPR017221">
    <property type="entry name" value="DUF34/NIF3_bac"/>
</dbReference>
<keyword evidence="4 5" id="KW-0479">Metal-binding</keyword>
<dbReference type="Proteomes" id="UP000271573">
    <property type="component" value="Chromosome"/>
</dbReference>
<dbReference type="PANTHER" id="PTHR13799:SF14">
    <property type="entry name" value="GTP CYCLOHYDROLASE 1 TYPE 2 HOMOLOG"/>
    <property type="match status" value="1"/>
</dbReference>
<protein>
    <recommendedName>
        <fullName evidence="3 5">GTP cyclohydrolase 1 type 2 homolog</fullName>
    </recommendedName>
</protein>
<dbReference type="Gene3D" id="3.40.1390.30">
    <property type="entry name" value="NIF3 (NGG1p interacting factor 3)-like"/>
    <property type="match status" value="1"/>
</dbReference>
<dbReference type="EMBL" id="AP019307">
    <property type="protein sequence ID" value="BBH18385.1"/>
    <property type="molecule type" value="Genomic_DNA"/>
</dbReference>
<evidence type="ECO:0000256" key="4">
    <source>
        <dbReference type="ARBA" id="ARBA00022723"/>
    </source>
</evidence>
<name>A0A3G9IQP9_9ACTN</name>
<feature type="binding site" evidence="6">
    <location>
        <position position="331"/>
    </location>
    <ligand>
        <name>a divalent metal cation</name>
        <dbReference type="ChEBI" id="CHEBI:60240"/>
        <label>1</label>
    </ligand>
</feature>
<dbReference type="AlphaFoldDB" id="A0A3G9IQP9"/>
<dbReference type="InterPro" id="IPR002678">
    <property type="entry name" value="DUF34/NIF3"/>
</dbReference>
<evidence type="ECO:0000256" key="1">
    <source>
        <dbReference type="ARBA" id="ARBA00006964"/>
    </source>
</evidence>
<feature type="binding site" evidence="6">
    <location>
        <position position="65"/>
    </location>
    <ligand>
        <name>a divalent metal cation</name>
        <dbReference type="ChEBI" id="CHEBI:60240"/>
        <label>1</label>
    </ligand>
</feature>